<evidence type="ECO:0000313" key="11">
    <source>
        <dbReference type="EMBL" id="KGQ05638.1"/>
    </source>
</evidence>
<gene>
    <name evidence="11" type="ORF">BBAD15_g9101</name>
</gene>
<evidence type="ECO:0000259" key="10">
    <source>
        <dbReference type="Pfam" id="PF08801"/>
    </source>
</evidence>
<dbReference type="PANTHER" id="PTHR13405:SF11">
    <property type="entry name" value="NUCLEAR PORE COMPLEX PROTEIN NUP133"/>
    <property type="match status" value="1"/>
</dbReference>
<proteinExistence type="inferred from homology"/>
<dbReference type="GO" id="GO:0031080">
    <property type="term" value="C:nuclear pore outer ring"/>
    <property type="evidence" value="ECO:0007669"/>
    <property type="project" value="TreeGrafter"/>
</dbReference>
<keyword evidence="6" id="KW-0811">Translocation</keyword>
<accession>A0A0A2VDL9</accession>
<dbReference type="STRING" id="1245745.A0A0A2VDL9"/>
<dbReference type="InterPro" id="IPR037624">
    <property type="entry name" value="Nup133-like"/>
</dbReference>
<dbReference type="Proteomes" id="UP000030106">
    <property type="component" value="Unassembled WGS sequence"/>
</dbReference>
<feature type="domain" description="Nucleoporin Nup133/Nup155-like N-terminal" evidence="10">
    <location>
        <begin position="110"/>
        <end position="567"/>
    </location>
</feature>
<evidence type="ECO:0000313" key="12">
    <source>
        <dbReference type="Proteomes" id="UP000030106"/>
    </source>
</evidence>
<dbReference type="Gene3D" id="2.130.10.10">
    <property type="entry name" value="YVTN repeat-like/Quinoprotein amine dehydrogenase"/>
    <property type="match status" value="1"/>
</dbReference>
<evidence type="ECO:0000259" key="9">
    <source>
        <dbReference type="Pfam" id="PF03177"/>
    </source>
</evidence>
<evidence type="ECO:0000256" key="2">
    <source>
        <dbReference type="ARBA" id="ARBA00005569"/>
    </source>
</evidence>
<dbReference type="GO" id="GO:0006606">
    <property type="term" value="P:protein import into nucleus"/>
    <property type="evidence" value="ECO:0007669"/>
    <property type="project" value="TreeGrafter"/>
</dbReference>
<dbReference type="InterPro" id="IPR007187">
    <property type="entry name" value="Nucleoporin_Nup133/Nup155_C"/>
</dbReference>
<dbReference type="InterPro" id="IPR015943">
    <property type="entry name" value="WD40/YVTN_repeat-like_dom_sf"/>
</dbReference>
<dbReference type="GO" id="GO:0017056">
    <property type="term" value="F:structural constituent of nuclear pore"/>
    <property type="evidence" value="ECO:0007669"/>
    <property type="project" value="InterPro"/>
</dbReference>
<dbReference type="eggNOG" id="KOG4121">
    <property type="taxonomic scope" value="Eukaryota"/>
</dbReference>
<organism evidence="11 12">
    <name type="scientific">Beauveria bassiana D1-5</name>
    <dbReference type="NCBI Taxonomy" id="1245745"/>
    <lineage>
        <taxon>Eukaryota</taxon>
        <taxon>Fungi</taxon>
        <taxon>Dikarya</taxon>
        <taxon>Ascomycota</taxon>
        <taxon>Pezizomycotina</taxon>
        <taxon>Sordariomycetes</taxon>
        <taxon>Hypocreomycetidae</taxon>
        <taxon>Hypocreales</taxon>
        <taxon>Cordycipitaceae</taxon>
        <taxon>Beauveria</taxon>
    </lineage>
</organism>
<dbReference type="HOGENOM" id="CLU_002493_0_0_1"/>
<evidence type="ECO:0000256" key="8">
    <source>
        <dbReference type="SAM" id="MobiDB-lite"/>
    </source>
</evidence>
<dbReference type="SUPFAM" id="SSF117289">
    <property type="entry name" value="Nucleoporin domain"/>
    <property type="match status" value="1"/>
</dbReference>
<evidence type="ECO:0000256" key="1">
    <source>
        <dbReference type="ARBA" id="ARBA00004259"/>
    </source>
</evidence>
<dbReference type="PANTHER" id="PTHR13405">
    <property type="entry name" value="NUCLEAR PORE COMPLEX PROTEIN NUP133"/>
    <property type="match status" value="1"/>
</dbReference>
<comment type="similarity">
    <text evidence="2">Belongs to the nucleoporin Nup133 family.</text>
</comment>
<comment type="caution">
    <text evidence="11">The sequence shown here is derived from an EMBL/GenBank/DDBJ whole genome shotgun (WGS) entry which is preliminary data.</text>
</comment>
<dbReference type="FunFam" id="2.130.10.10:FF:001057">
    <property type="entry name" value="Nuclear pore complex subunit Nup133, putative"/>
    <property type="match status" value="1"/>
</dbReference>
<evidence type="ECO:0000256" key="7">
    <source>
        <dbReference type="ARBA" id="ARBA00023242"/>
    </source>
</evidence>
<keyword evidence="5" id="KW-0653">Protein transport</keyword>
<dbReference type="OrthoDB" id="103454at2759"/>
<reference evidence="11 12" key="1">
    <citation type="submission" date="2012-10" db="EMBL/GenBank/DDBJ databases">
        <title>Genome sequencing and analysis of entomopathogenic fungi Beauveria bassiana D1-5.</title>
        <authorList>
            <person name="Li Q."/>
            <person name="Wang L."/>
            <person name="Zhang Z."/>
            <person name="Wang Q."/>
            <person name="Ren J."/>
            <person name="Wang M."/>
            <person name="Xu W."/>
            <person name="Wang J."/>
            <person name="Lu Y."/>
            <person name="Du Q."/>
            <person name="Sun Z."/>
        </authorList>
    </citation>
    <scope>NUCLEOTIDE SEQUENCE [LARGE SCALE GENOMIC DNA]</scope>
    <source>
        <strain evidence="11 12">D1-5</strain>
    </source>
</reference>
<dbReference type="GO" id="GO:0016973">
    <property type="term" value="P:poly(A)+ mRNA export from nucleus"/>
    <property type="evidence" value="ECO:0007669"/>
    <property type="project" value="TreeGrafter"/>
</dbReference>
<evidence type="ECO:0000256" key="3">
    <source>
        <dbReference type="ARBA" id="ARBA00022448"/>
    </source>
</evidence>
<comment type="subcellular location">
    <subcellularLocation>
        <location evidence="1">Nucleus envelope</location>
    </subcellularLocation>
</comment>
<dbReference type="EMBL" id="ANFO01000927">
    <property type="protein sequence ID" value="KGQ05638.1"/>
    <property type="molecule type" value="Genomic_DNA"/>
</dbReference>
<dbReference type="Pfam" id="PF03177">
    <property type="entry name" value="Nucleoporin_C"/>
    <property type="match status" value="1"/>
</dbReference>
<sequence length="1382" mass="154124">MFSTAATEGGPATATRSRRRQRPKSQESLVPQPKAKRARIPLSEQTFLNPDVQTDAVDAPVIEKRVLEPIDDAGIENITRAPRKELQVRTKKSKHAERAASKGDGSVVLTSTNAYVVSKLPAIPDRIRSDWSLKQHADVSSSFGYALALTQTNALVWPYNSTSQSPETFTFTLPTPGRSSDPLPVGCFVSPSASSTEPGLVVVTASTGKVVFWESISSAATFAFIKKDRSGVEYTISGISHGEKVISITNAESAGFIITFNSGRLAYLSVRDNHGRPAISVQFLRSSLASSSGGIFGSIRHAFSNLSLRGEIAAVRADRSARVGERNIVALTAKAKLQAWKIHRGGHNEHIGEAEMRDSIYSALHEADPYTKDFSADSLEALDFTFVPKGLEHKYHELSRLSDAIATDDASIQHLLLLVSLTRKSVARYSLVEVILRANSCKIGVTRPITSYSTPLPRAAGEATSSPRLYLPRPALVAFIVFERATVMASVAIPPESPDAQLQSDNHILPPSFEDVIDFREDDLHEIIGSGFEEMPSTTQEDNRSFRTRTTRNPAVLLMVRGAGLIRVITTDIDKFASEQAPQVSAKSELEQTVYFGSKKESPLVFDGRREASFTGQEISAAALQVSKEILGSSTTYMPALPASLEDNLRERSSALERLIRHIQSIGADIDRSTRWSLLYNAEKMHVATLLWKRHEAFTTARPADDRKSLIGSIVEFISEKEKSDPVPANGEVDAVRHWFINDVANMSSFVAWAYQVIKTLWQDRLIDEAKITMMMHEAIQINIASHFGALHFRKENLELYGLGEEKLHLGILYDVYEGMPEPWTGRHYLANNLKRLLDLSGPWYQKHQALIAEKSKGGDKPDAAILKKIYDDLPSLTDATLTSVLEYSRWGATVPDHKTIAKTFGEVYAADRFEKAIFLARAGKWEEGALLAEKHGSLHGLAAILLDHVEFLEQKLAQPGLSPAEVKALKALREAKKTQMEDRFSRYGKDFAFPLYGFLLEKHGVEAVLEFDLETLGFKTQFLRSKPELARISWINDIEQEKDVDHAADTLVSLALTKEQQVWNKKVELSLGKLALLAEAEEKRELPNGSKVRFDEARQEGQLAKVDRELITLKIQDQLYNQIFASTYDAVDAAAALNFAMEAHSANIPRRQKALLQVFEDGMERLLKHEVLDAMTLIDLLTLVALKPGWKDEIAHPFWMALKVAESSCHAEEVKEAKRLIWRRLFIRDDWARMNDTKLKHDREVVAQLADTELYAVLADCVRYQDERDPFRPMSPQEALGAFTETLDRRFRDLGPEFHAKQLEAMRWEDKTLKQNVEKHRLADWLRTCLAQAQAEIQQQADEAAAAAVLHQNPIAAEDVVVDEPMNGHIPGSFQVDHDDV</sequence>
<protein>
    <submittedName>
        <fullName evidence="11">Nucleoporin</fullName>
    </submittedName>
</protein>
<evidence type="ECO:0000256" key="4">
    <source>
        <dbReference type="ARBA" id="ARBA00022816"/>
    </source>
</evidence>
<evidence type="ECO:0000256" key="5">
    <source>
        <dbReference type="ARBA" id="ARBA00022927"/>
    </source>
</evidence>
<feature type="region of interest" description="Disordered" evidence="8">
    <location>
        <begin position="1"/>
        <end position="40"/>
    </location>
</feature>
<dbReference type="Pfam" id="PF08801">
    <property type="entry name" value="Nucleoporin_N"/>
    <property type="match status" value="1"/>
</dbReference>
<evidence type="ECO:0000256" key="6">
    <source>
        <dbReference type="ARBA" id="ARBA00023010"/>
    </source>
</evidence>
<dbReference type="Gene3D" id="1.20.58.1380">
    <property type="match status" value="1"/>
</dbReference>
<keyword evidence="7" id="KW-0539">Nucleus</keyword>
<keyword evidence="3" id="KW-0813">Transport</keyword>
<dbReference type="InterPro" id="IPR014908">
    <property type="entry name" value="Nucleoporin_Nup133/Nup155_N"/>
</dbReference>
<dbReference type="GO" id="GO:0000972">
    <property type="term" value="P:transcription-dependent tethering of RNA polymerase II gene DNA at nuclear periphery"/>
    <property type="evidence" value="ECO:0007669"/>
    <property type="project" value="TreeGrafter"/>
</dbReference>
<keyword evidence="4" id="KW-0509">mRNA transport</keyword>
<feature type="compositionally biased region" description="Low complexity" evidence="8">
    <location>
        <begin position="1"/>
        <end position="15"/>
    </location>
</feature>
<feature type="domain" description="Nucleoporin Nup133/Nup155-like C-terminal" evidence="9">
    <location>
        <begin position="677"/>
        <end position="1329"/>
    </location>
</feature>
<name>A0A0A2VDL9_BEABA</name>